<feature type="transmembrane region" description="Helical" evidence="1">
    <location>
        <begin position="126"/>
        <end position="145"/>
    </location>
</feature>
<dbReference type="Proteomes" id="UP000472916">
    <property type="component" value="Unassembled WGS sequence"/>
</dbReference>
<name>A0A174FFR9_9FIRM</name>
<evidence type="ECO:0000313" key="2">
    <source>
        <dbReference type="EMBL" id="CUN35955.1"/>
    </source>
</evidence>
<dbReference type="Proteomes" id="UP000724058">
    <property type="component" value="Unassembled WGS sequence"/>
</dbReference>
<dbReference type="InterPro" id="IPR039672">
    <property type="entry name" value="MFS_2"/>
</dbReference>
<reference evidence="7 8" key="2">
    <citation type="journal article" date="2019" name="Nat. Med.">
        <title>A library of human gut bacterial isolates paired with longitudinal multiomics data enables mechanistic microbiome research.</title>
        <authorList>
            <person name="Poyet M."/>
            <person name="Groussin M."/>
            <person name="Gibbons S.M."/>
            <person name="Avila-Pacheco J."/>
            <person name="Jiang X."/>
            <person name="Kearney S.M."/>
            <person name="Perrotta A.R."/>
            <person name="Berdy B."/>
            <person name="Zhao S."/>
            <person name="Lieberman T.D."/>
            <person name="Swanson P.K."/>
            <person name="Smith M."/>
            <person name="Roesemann S."/>
            <person name="Alexander J.E."/>
            <person name="Rich S.A."/>
            <person name="Livny J."/>
            <person name="Vlamakis H."/>
            <person name="Clish C."/>
            <person name="Bullock K."/>
            <person name="Deik A."/>
            <person name="Scott J."/>
            <person name="Pierce K.A."/>
            <person name="Xavier R.J."/>
            <person name="Alm E.J."/>
        </authorList>
    </citation>
    <scope>NUCLEOTIDE SEQUENCE [LARGE SCALE GENOMIC DNA]</scope>
    <source>
        <strain evidence="3 7">BIOML-A1</strain>
        <strain evidence="4 8">BIOML-A6</strain>
    </source>
</reference>
<dbReference type="Gene3D" id="1.20.1250.20">
    <property type="entry name" value="MFS general substrate transporter like domains"/>
    <property type="match status" value="2"/>
</dbReference>
<evidence type="ECO:0000313" key="8">
    <source>
        <dbReference type="Proteomes" id="UP000472916"/>
    </source>
</evidence>
<dbReference type="NCBIfam" id="TIGR00792">
    <property type="entry name" value="gph"/>
    <property type="match status" value="1"/>
</dbReference>
<feature type="transmembrane region" description="Helical" evidence="1">
    <location>
        <begin position="58"/>
        <end position="77"/>
    </location>
</feature>
<evidence type="ECO:0000313" key="6">
    <source>
        <dbReference type="Proteomes" id="UP000095380"/>
    </source>
</evidence>
<dbReference type="Proteomes" id="UP000449249">
    <property type="component" value="Unassembled WGS sequence"/>
</dbReference>
<evidence type="ECO:0000313" key="5">
    <source>
        <dbReference type="EMBL" id="NSE57733.1"/>
    </source>
</evidence>
<dbReference type="RefSeq" id="WP_006428469.1">
    <property type="nucleotide sequence ID" value="NZ_CAXSPU010000003.1"/>
</dbReference>
<dbReference type="SUPFAM" id="SSF103473">
    <property type="entry name" value="MFS general substrate transporter"/>
    <property type="match status" value="1"/>
</dbReference>
<dbReference type="AlphaFoldDB" id="A0A174FFR9"/>
<evidence type="ECO:0000313" key="7">
    <source>
        <dbReference type="Proteomes" id="UP000449249"/>
    </source>
</evidence>
<evidence type="ECO:0000313" key="3">
    <source>
        <dbReference type="EMBL" id="MZK10720.1"/>
    </source>
</evidence>
<dbReference type="Pfam" id="PF13347">
    <property type="entry name" value="MFS_2"/>
    <property type="match status" value="1"/>
</dbReference>
<dbReference type="InterPro" id="IPR001927">
    <property type="entry name" value="Na/Gal_symport"/>
</dbReference>
<dbReference type="InterPro" id="IPR036259">
    <property type="entry name" value="MFS_trans_sf"/>
</dbReference>
<dbReference type="GO" id="GO:0005886">
    <property type="term" value="C:plasma membrane"/>
    <property type="evidence" value="ECO:0007669"/>
    <property type="project" value="TreeGrafter"/>
</dbReference>
<dbReference type="EMBL" id="WWSH01000007">
    <property type="protein sequence ID" value="MZK10720.1"/>
    <property type="molecule type" value="Genomic_DNA"/>
</dbReference>
<organism evidence="3 7">
    <name type="scientific">Dorea longicatena</name>
    <dbReference type="NCBI Taxonomy" id="88431"/>
    <lineage>
        <taxon>Bacteria</taxon>
        <taxon>Bacillati</taxon>
        <taxon>Bacillota</taxon>
        <taxon>Clostridia</taxon>
        <taxon>Lachnospirales</taxon>
        <taxon>Lachnospiraceae</taxon>
        <taxon>Dorea</taxon>
    </lineage>
</organism>
<dbReference type="PANTHER" id="PTHR11328:SF24">
    <property type="entry name" value="MAJOR FACILITATOR SUPERFAMILY (MFS) PROFILE DOMAIN-CONTAINING PROTEIN"/>
    <property type="match status" value="1"/>
</dbReference>
<dbReference type="GO" id="GO:0008643">
    <property type="term" value="P:carbohydrate transport"/>
    <property type="evidence" value="ECO:0007669"/>
    <property type="project" value="InterPro"/>
</dbReference>
<evidence type="ECO:0000313" key="4">
    <source>
        <dbReference type="EMBL" id="MZK40309.1"/>
    </source>
</evidence>
<feature type="transmembrane region" description="Helical" evidence="1">
    <location>
        <begin position="339"/>
        <end position="366"/>
    </location>
</feature>
<sequence length="471" mass="51723">MEEKERRDVEEKKANNAANGKLSWPVRLSYAGGDVACNVVFGMVGTLLTLFYTDYVGVAAATVGLIMLLSRFFDGFSDMIMGIIVEKTNSKWGKSRPWILWMSVPYALSAILLFTVPHTMGVVQSIYIFVTYNFCTTVCYTAINLPYGSLSAMMTRVSSERDMLSVVRMGLSPLGKIIAVTCTTPLVKLFGNDQAAWVKTMTVWAVIALILLLICFINCKETVVIAGQDKAEKVPVKKGLKLLLTNQYFWAVLLLWMFQSVSFSVSGTILPYYCKYIFHNDTWLYSALYLTEILTLVVCIFLCAPLIRKFGKRNIALAGSIIALVGHLLYFLNPYSIPWMVMSCVARAVGLAPLNAVVFGMIGDVVEFGQWKTHVRQESLIFAGGSIGTKVGAGVASAVMTGLLSMGGYISTAAGSVTQPDSALHMIVNIYKGGPLIVAGGVLVVLLFYHLDKQYPDIMKELIEREAKGEL</sequence>
<reference evidence="5" key="3">
    <citation type="journal article" date="2020" name="Cell Host Microbe">
        <title>Functional and Genomic Variation between Human-Derived Isolates of Lachnospiraceae Reveals Inter- and Intra-Species Diversity.</title>
        <authorList>
            <person name="Sorbara M.T."/>
            <person name="Littmann E.R."/>
            <person name="Fontana E."/>
            <person name="Moody T.U."/>
            <person name="Kohout C.E."/>
            <person name="Gjonbalaj M."/>
            <person name="Eaton V."/>
            <person name="Seok R."/>
            <person name="Leiner I.M."/>
            <person name="Pamer E.G."/>
        </authorList>
    </citation>
    <scope>NUCLEOTIDE SEQUENCE</scope>
    <source>
        <strain evidence="5">MSK.10.16</strain>
    </source>
</reference>
<reference evidence="5" key="4">
    <citation type="submission" date="2020-02" db="EMBL/GenBank/DDBJ databases">
        <authorList>
            <person name="Littmann E."/>
            <person name="Sorbara M."/>
        </authorList>
    </citation>
    <scope>NUCLEOTIDE SEQUENCE</scope>
    <source>
        <strain evidence="5">MSK.10.16</strain>
    </source>
</reference>
<gene>
    <name evidence="2" type="primary">yihP</name>
    <name evidence="2" type="ORF">ERS852408_00090</name>
    <name evidence="5" type="ORF">G4332_06285</name>
    <name evidence="4" type="ORF">GT528_01005</name>
    <name evidence="3" type="ORF">GT576_10295</name>
</gene>
<keyword evidence="1" id="KW-0812">Transmembrane</keyword>
<feature type="transmembrane region" description="Helical" evidence="1">
    <location>
        <begin position="387"/>
        <end position="410"/>
    </location>
</feature>
<dbReference type="PANTHER" id="PTHR11328">
    <property type="entry name" value="MAJOR FACILITATOR SUPERFAMILY DOMAIN-CONTAINING PROTEIN"/>
    <property type="match status" value="1"/>
</dbReference>
<dbReference type="GeneID" id="93137539"/>
<dbReference type="Proteomes" id="UP000095380">
    <property type="component" value="Unassembled WGS sequence"/>
</dbReference>
<dbReference type="GO" id="GO:0006814">
    <property type="term" value="P:sodium ion transport"/>
    <property type="evidence" value="ECO:0007669"/>
    <property type="project" value="InterPro"/>
</dbReference>
<proteinExistence type="predicted"/>
<feature type="transmembrane region" description="Helical" evidence="1">
    <location>
        <begin position="315"/>
        <end position="333"/>
    </location>
</feature>
<accession>A0A174FFR9</accession>
<dbReference type="EMBL" id="CYYM01000001">
    <property type="protein sequence ID" value="CUN35955.1"/>
    <property type="molecule type" value="Genomic_DNA"/>
</dbReference>
<evidence type="ECO:0000256" key="1">
    <source>
        <dbReference type="SAM" id="Phobius"/>
    </source>
</evidence>
<dbReference type="EMBL" id="WWSC01000001">
    <property type="protein sequence ID" value="MZK40309.1"/>
    <property type="molecule type" value="Genomic_DNA"/>
</dbReference>
<feature type="transmembrane region" description="Helical" evidence="1">
    <location>
        <begin position="248"/>
        <end position="270"/>
    </location>
</feature>
<feature type="transmembrane region" description="Helical" evidence="1">
    <location>
        <begin position="282"/>
        <end position="303"/>
    </location>
</feature>
<feature type="transmembrane region" description="Helical" evidence="1">
    <location>
        <begin position="98"/>
        <end position="120"/>
    </location>
</feature>
<dbReference type="eggNOG" id="COG2211">
    <property type="taxonomic scope" value="Bacteria"/>
</dbReference>
<reference evidence="2 6" key="1">
    <citation type="submission" date="2015-09" db="EMBL/GenBank/DDBJ databases">
        <authorList>
            <consortium name="Pathogen Informatics"/>
        </authorList>
    </citation>
    <scope>NUCLEOTIDE SEQUENCE [LARGE SCALE GENOMIC DNA]</scope>
    <source>
        <strain evidence="2 6">2789STDY5608851</strain>
    </source>
</reference>
<dbReference type="GO" id="GO:0015293">
    <property type="term" value="F:symporter activity"/>
    <property type="evidence" value="ECO:0007669"/>
    <property type="project" value="InterPro"/>
</dbReference>
<keyword evidence="1" id="KW-1133">Transmembrane helix</keyword>
<dbReference type="EMBL" id="JAAIOD010000006">
    <property type="protein sequence ID" value="NSE57733.1"/>
    <property type="molecule type" value="Genomic_DNA"/>
</dbReference>
<feature type="transmembrane region" description="Helical" evidence="1">
    <location>
        <begin position="430"/>
        <end position="451"/>
    </location>
</feature>
<dbReference type="CDD" id="cd17332">
    <property type="entry name" value="MFS_MelB_like"/>
    <property type="match status" value="1"/>
</dbReference>
<protein>
    <submittedName>
        <fullName evidence="2">Inner membrane symporter yihP</fullName>
    </submittedName>
    <submittedName>
        <fullName evidence="3">MFS transporter</fullName>
    </submittedName>
</protein>
<feature type="transmembrane region" description="Helical" evidence="1">
    <location>
        <begin position="203"/>
        <end position="227"/>
    </location>
</feature>
<keyword evidence="1" id="KW-0472">Membrane</keyword>